<dbReference type="EMBL" id="KZ805462">
    <property type="protein sequence ID" value="PVH96530.1"/>
    <property type="molecule type" value="Genomic_DNA"/>
</dbReference>
<name>A0A2V1DEJ0_9PLEO</name>
<keyword evidence="3" id="KW-1185">Reference proteome</keyword>
<feature type="domain" description="VOC" evidence="1">
    <location>
        <begin position="14"/>
        <end position="192"/>
    </location>
</feature>
<dbReference type="STRING" id="97972.A0A2V1DEJ0"/>
<dbReference type="Gene3D" id="3.10.180.10">
    <property type="entry name" value="2,3-Dihydroxybiphenyl 1,2-Dioxygenase, domain 1"/>
    <property type="match status" value="1"/>
</dbReference>
<gene>
    <name evidence="2" type="ORF">DM02DRAFT_508725</name>
</gene>
<organism evidence="2 3">
    <name type="scientific">Periconia macrospinosa</name>
    <dbReference type="NCBI Taxonomy" id="97972"/>
    <lineage>
        <taxon>Eukaryota</taxon>
        <taxon>Fungi</taxon>
        <taxon>Dikarya</taxon>
        <taxon>Ascomycota</taxon>
        <taxon>Pezizomycotina</taxon>
        <taxon>Dothideomycetes</taxon>
        <taxon>Pleosporomycetidae</taxon>
        <taxon>Pleosporales</taxon>
        <taxon>Massarineae</taxon>
        <taxon>Periconiaceae</taxon>
        <taxon>Periconia</taxon>
    </lineage>
</organism>
<dbReference type="OrthoDB" id="16820at2759"/>
<protein>
    <submittedName>
        <fullName evidence="2">Glyoxalase/Bleomycin resistance protein/Dihydroxybiphenyl dioxygenase</fullName>
    </submittedName>
</protein>
<feature type="non-terminal residue" evidence="2">
    <location>
        <position position="193"/>
    </location>
</feature>
<proteinExistence type="predicted"/>
<dbReference type="SUPFAM" id="SSF54593">
    <property type="entry name" value="Glyoxalase/Bleomycin resistance protein/Dihydroxybiphenyl dioxygenase"/>
    <property type="match status" value="1"/>
</dbReference>
<sequence length="193" mass="21553">GTDAPADIRTLGYFINHLSLNVNNLTRSIEFYTSVFGMRHMFTYHLTPRLSFTYLTHSAGGRNGTGYQTTQELIRDKNNAAGAIELVHFSPRDKKDIEGPKTRTGTFSHVGIIVPNPKATQERLKEFGVRIYKEVGAEMPTEGPLSNPFYLGDATNLSEEEFEEIRVGMGKLNMLNIFAEDPDGNLLEIQPAD</sequence>
<keyword evidence="2" id="KW-0560">Oxidoreductase</keyword>
<evidence type="ECO:0000313" key="2">
    <source>
        <dbReference type="EMBL" id="PVH96530.1"/>
    </source>
</evidence>
<dbReference type="Pfam" id="PF00903">
    <property type="entry name" value="Glyoxalase"/>
    <property type="match status" value="1"/>
</dbReference>
<dbReference type="InterPro" id="IPR004360">
    <property type="entry name" value="Glyas_Fos-R_dOase_dom"/>
</dbReference>
<evidence type="ECO:0000259" key="1">
    <source>
        <dbReference type="PROSITE" id="PS51819"/>
    </source>
</evidence>
<dbReference type="PANTHER" id="PTHR10374:SF19">
    <property type="entry name" value="LYASE (GLO1), PUTATIVE (AFU_ORTHOLOGUE AFUA_2G13550)-RELATED"/>
    <property type="match status" value="1"/>
</dbReference>
<dbReference type="GO" id="GO:0051213">
    <property type="term" value="F:dioxygenase activity"/>
    <property type="evidence" value="ECO:0007669"/>
    <property type="project" value="UniProtKB-KW"/>
</dbReference>
<dbReference type="PANTHER" id="PTHR10374">
    <property type="entry name" value="LACTOYLGLUTATHIONE LYASE GLYOXALASE I"/>
    <property type="match status" value="1"/>
</dbReference>
<accession>A0A2V1DEJ0</accession>
<dbReference type="InterPro" id="IPR029068">
    <property type="entry name" value="Glyas_Bleomycin-R_OHBP_Dase"/>
</dbReference>
<dbReference type="Proteomes" id="UP000244855">
    <property type="component" value="Unassembled WGS sequence"/>
</dbReference>
<evidence type="ECO:0000313" key="3">
    <source>
        <dbReference type="Proteomes" id="UP000244855"/>
    </source>
</evidence>
<dbReference type="AlphaFoldDB" id="A0A2V1DEJ0"/>
<keyword evidence="2" id="KW-0223">Dioxygenase</keyword>
<dbReference type="PROSITE" id="PS51819">
    <property type="entry name" value="VOC"/>
    <property type="match status" value="1"/>
</dbReference>
<dbReference type="InterPro" id="IPR037523">
    <property type="entry name" value="VOC_core"/>
</dbReference>
<feature type="non-terminal residue" evidence="2">
    <location>
        <position position="1"/>
    </location>
</feature>
<reference evidence="2 3" key="1">
    <citation type="journal article" date="2018" name="Sci. Rep.">
        <title>Comparative genomics provides insights into the lifestyle and reveals functional heterogeneity of dark septate endophytic fungi.</title>
        <authorList>
            <person name="Knapp D.G."/>
            <person name="Nemeth J.B."/>
            <person name="Barry K."/>
            <person name="Hainaut M."/>
            <person name="Henrissat B."/>
            <person name="Johnson J."/>
            <person name="Kuo A."/>
            <person name="Lim J.H.P."/>
            <person name="Lipzen A."/>
            <person name="Nolan M."/>
            <person name="Ohm R.A."/>
            <person name="Tamas L."/>
            <person name="Grigoriev I.V."/>
            <person name="Spatafora J.W."/>
            <person name="Nagy L.G."/>
            <person name="Kovacs G.M."/>
        </authorList>
    </citation>
    <scope>NUCLEOTIDE SEQUENCE [LARGE SCALE GENOMIC DNA]</scope>
    <source>
        <strain evidence="2 3">DSE2036</strain>
    </source>
</reference>